<reference evidence="2" key="1">
    <citation type="journal article" date="2022" name="Mol. Ecol. Resour.">
        <title>The genomes of chicory, endive, great burdock and yacon provide insights into Asteraceae palaeo-polyploidization history and plant inulin production.</title>
        <authorList>
            <person name="Fan W."/>
            <person name="Wang S."/>
            <person name="Wang H."/>
            <person name="Wang A."/>
            <person name="Jiang F."/>
            <person name="Liu H."/>
            <person name="Zhao H."/>
            <person name="Xu D."/>
            <person name="Zhang Y."/>
        </authorList>
    </citation>
    <scope>NUCLEOTIDE SEQUENCE [LARGE SCALE GENOMIC DNA]</scope>
    <source>
        <strain evidence="2">cv. Punajuju</strain>
    </source>
</reference>
<comment type="caution">
    <text evidence="1">The sequence shown here is derived from an EMBL/GenBank/DDBJ whole genome shotgun (WGS) entry which is preliminary data.</text>
</comment>
<evidence type="ECO:0000313" key="2">
    <source>
        <dbReference type="Proteomes" id="UP001055811"/>
    </source>
</evidence>
<evidence type="ECO:0000313" key="1">
    <source>
        <dbReference type="EMBL" id="KAI3689121.1"/>
    </source>
</evidence>
<proteinExistence type="predicted"/>
<organism evidence="1 2">
    <name type="scientific">Cichorium intybus</name>
    <name type="common">Chicory</name>
    <dbReference type="NCBI Taxonomy" id="13427"/>
    <lineage>
        <taxon>Eukaryota</taxon>
        <taxon>Viridiplantae</taxon>
        <taxon>Streptophyta</taxon>
        <taxon>Embryophyta</taxon>
        <taxon>Tracheophyta</taxon>
        <taxon>Spermatophyta</taxon>
        <taxon>Magnoliopsida</taxon>
        <taxon>eudicotyledons</taxon>
        <taxon>Gunneridae</taxon>
        <taxon>Pentapetalae</taxon>
        <taxon>asterids</taxon>
        <taxon>campanulids</taxon>
        <taxon>Asterales</taxon>
        <taxon>Asteraceae</taxon>
        <taxon>Cichorioideae</taxon>
        <taxon>Cichorieae</taxon>
        <taxon>Cichoriinae</taxon>
        <taxon>Cichorium</taxon>
    </lineage>
</organism>
<dbReference type="EMBL" id="CM042017">
    <property type="protein sequence ID" value="KAI3689121.1"/>
    <property type="molecule type" value="Genomic_DNA"/>
</dbReference>
<protein>
    <submittedName>
        <fullName evidence="1">Uncharacterized protein</fullName>
    </submittedName>
</protein>
<accession>A0ACB8YUI8</accession>
<reference evidence="1 2" key="2">
    <citation type="journal article" date="2022" name="Mol. Ecol. Resour.">
        <title>The genomes of chicory, endive, great burdock and yacon provide insights into Asteraceae paleo-polyploidization history and plant inulin production.</title>
        <authorList>
            <person name="Fan W."/>
            <person name="Wang S."/>
            <person name="Wang H."/>
            <person name="Wang A."/>
            <person name="Jiang F."/>
            <person name="Liu H."/>
            <person name="Zhao H."/>
            <person name="Xu D."/>
            <person name="Zhang Y."/>
        </authorList>
    </citation>
    <scope>NUCLEOTIDE SEQUENCE [LARGE SCALE GENOMIC DNA]</scope>
    <source>
        <strain evidence="2">cv. Punajuju</strain>
        <tissue evidence="1">Leaves</tissue>
    </source>
</reference>
<dbReference type="Proteomes" id="UP001055811">
    <property type="component" value="Linkage Group LG09"/>
</dbReference>
<keyword evidence="2" id="KW-1185">Reference proteome</keyword>
<gene>
    <name evidence="1" type="ORF">L2E82_47070</name>
</gene>
<name>A0ACB8YUI8_CICIN</name>
<sequence>MVAAVLQHLQLGLNLYITSRRTSTSATWAAASPPCVTVRLFVVQSDKDQSVNSVKKKGDAEGGPARFTYHKDPRYCGSIL</sequence>